<dbReference type="Proteomes" id="UP000005777">
    <property type="component" value="Unassembled WGS sequence"/>
</dbReference>
<protein>
    <submittedName>
        <fullName evidence="3">RsmD family RNA methyltransferase</fullName>
    </submittedName>
</protein>
<dbReference type="Pfam" id="PF03602">
    <property type="entry name" value="Cons_hypoth95"/>
    <property type="match status" value="1"/>
</dbReference>
<dbReference type="InterPro" id="IPR029063">
    <property type="entry name" value="SAM-dependent_MTases_sf"/>
</dbReference>
<dbReference type="Gene3D" id="3.40.50.150">
    <property type="entry name" value="Vaccinia Virus protein VP39"/>
    <property type="match status" value="1"/>
</dbReference>
<evidence type="ECO:0000313" key="4">
    <source>
        <dbReference type="Proteomes" id="UP000005777"/>
    </source>
</evidence>
<dbReference type="GO" id="GO:0008168">
    <property type="term" value="F:methyltransferase activity"/>
    <property type="evidence" value="ECO:0007669"/>
    <property type="project" value="UniProtKB-KW"/>
</dbReference>
<keyword evidence="4" id="KW-1185">Reference proteome</keyword>
<dbReference type="SUPFAM" id="SSF53335">
    <property type="entry name" value="S-adenosyl-L-methionine-dependent methyltransferases"/>
    <property type="match status" value="1"/>
</dbReference>
<reference evidence="3 4" key="1">
    <citation type="submission" date="2012-01" db="EMBL/GenBank/DDBJ databases">
        <title>The Genome Sequence of Scardovia inopinata F0304.</title>
        <authorList>
            <consortium name="The Broad Institute Genome Sequencing Platform"/>
            <person name="Earl A."/>
            <person name="Ward D."/>
            <person name="Feldgarden M."/>
            <person name="Gevers D."/>
            <person name="Izard J."/>
            <person name="Baranova O.V."/>
            <person name="Blanton J.M."/>
            <person name="Tanner A.C."/>
            <person name="Dewhirst F.E."/>
            <person name="Young S.K."/>
            <person name="Zeng Q."/>
            <person name="Gargeya S."/>
            <person name="Fitzgerald M."/>
            <person name="Haas B."/>
            <person name="Abouelleil A."/>
            <person name="Alvarado L."/>
            <person name="Arachchi H.M."/>
            <person name="Berlin A."/>
            <person name="Chapman S.B."/>
            <person name="Gearin G."/>
            <person name="Goldberg J."/>
            <person name="Griggs A."/>
            <person name="Gujja S."/>
            <person name="Hansen M."/>
            <person name="Heiman D."/>
            <person name="Howarth C."/>
            <person name="Larimer J."/>
            <person name="Lui A."/>
            <person name="MacDonald P.J."/>
            <person name="McCowen C."/>
            <person name="Montmayeur A."/>
            <person name="Murphy C."/>
            <person name="Neiman D."/>
            <person name="Pearson M."/>
            <person name="Priest M."/>
            <person name="Roberts A."/>
            <person name="Saif S."/>
            <person name="Shea T."/>
            <person name="Sisk P."/>
            <person name="Stolte C."/>
            <person name="Sykes S."/>
            <person name="Wortman J."/>
            <person name="Nusbaum C."/>
            <person name="Birren B."/>
        </authorList>
    </citation>
    <scope>NUCLEOTIDE SEQUENCE [LARGE SCALE GENOMIC DNA]</scope>
    <source>
        <strain evidence="3 4">F0304</strain>
    </source>
</reference>
<dbReference type="AlphaFoldDB" id="W5IH67"/>
<dbReference type="CDD" id="cd02440">
    <property type="entry name" value="AdoMet_MTases"/>
    <property type="match status" value="1"/>
</dbReference>
<dbReference type="PIRSF" id="PIRSF004553">
    <property type="entry name" value="CHP00095"/>
    <property type="match status" value="1"/>
</dbReference>
<dbReference type="GO" id="GO:0031167">
    <property type="term" value="P:rRNA methylation"/>
    <property type="evidence" value="ECO:0007669"/>
    <property type="project" value="InterPro"/>
</dbReference>
<comment type="caution">
    <text evidence="3">The sequence shown here is derived from an EMBL/GenBank/DDBJ whole genome shotgun (WGS) entry which is preliminary data.</text>
</comment>
<evidence type="ECO:0000256" key="1">
    <source>
        <dbReference type="ARBA" id="ARBA00022603"/>
    </source>
</evidence>
<dbReference type="InterPro" id="IPR004398">
    <property type="entry name" value="RNA_MeTrfase_RsmD"/>
</dbReference>
<keyword evidence="1 3" id="KW-0489">Methyltransferase</keyword>
<accession>W5IH67</accession>
<evidence type="ECO:0000313" key="3">
    <source>
        <dbReference type="EMBL" id="EFG26173.1"/>
    </source>
</evidence>
<sequence length="207" mass="22383">MRIIAGRFKNSHIYTPKDGSITRPTTDRTKEAIFSRLDSWGILDQARVLDLFAGTGALGFEALSRGAQALTAVEAHGQVVSCIRRTAGDLLAKDGSLNIRIIKKKAELYLAAGPDHSSLQGAGSHKASLLPATVVFMDPPYAVSSQDCSHMVALLAERGWMADDAVLIVERSARSEAVMAPQGWEITDSRLYGETRVDYLGHCRNGV</sequence>
<keyword evidence="2 3" id="KW-0808">Transferase</keyword>
<dbReference type="RefSeq" id="WP_006293646.1">
    <property type="nucleotide sequence ID" value="NZ_GG770226.1"/>
</dbReference>
<gene>
    <name evidence="3" type="ORF">HMPREF9020_01254</name>
</gene>
<proteinExistence type="predicted"/>
<dbReference type="PANTHER" id="PTHR43542:SF1">
    <property type="entry name" value="METHYLTRANSFERASE"/>
    <property type="match status" value="1"/>
</dbReference>
<dbReference type="PANTHER" id="PTHR43542">
    <property type="entry name" value="METHYLTRANSFERASE"/>
    <property type="match status" value="1"/>
</dbReference>
<dbReference type="EMBL" id="ADCX01000012">
    <property type="protein sequence ID" value="EFG26173.1"/>
    <property type="molecule type" value="Genomic_DNA"/>
</dbReference>
<dbReference type="HOGENOM" id="CLU_075826_1_0_11"/>
<name>W5IH67_SCAIO</name>
<evidence type="ECO:0000256" key="2">
    <source>
        <dbReference type="ARBA" id="ARBA00022679"/>
    </source>
</evidence>
<dbReference type="eggNOG" id="COG0742">
    <property type="taxonomic scope" value="Bacteria"/>
</dbReference>
<organism evidence="3 4">
    <name type="scientific">Scardovia inopinata F0304</name>
    <dbReference type="NCBI Taxonomy" id="641146"/>
    <lineage>
        <taxon>Bacteria</taxon>
        <taxon>Bacillati</taxon>
        <taxon>Actinomycetota</taxon>
        <taxon>Actinomycetes</taxon>
        <taxon>Bifidobacteriales</taxon>
        <taxon>Bifidobacteriaceae</taxon>
        <taxon>Scardovia</taxon>
    </lineage>
</organism>